<evidence type="ECO:0000313" key="6">
    <source>
        <dbReference type="Proteomes" id="UP001596113"/>
    </source>
</evidence>
<dbReference type="InterPro" id="IPR011330">
    <property type="entry name" value="Glyco_hydro/deAcase_b/a-brl"/>
</dbReference>
<keyword evidence="6" id="KW-1185">Reference proteome</keyword>
<gene>
    <name evidence="5" type="ORF">ACFPOF_22750</name>
</gene>
<dbReference type="Pfam" id="PF01522">
    <property type="entry name" value="Polysacc_deac_1"/>
    <property type="match status" value="1"/>
</dbReference>
<dbReference type="SUPFAM" id="SSF88713">
    <property type="entry name" value="Glycoside hydrolase/deacetylase"/>
    <property type="match status" value="1"/>
</dbReference>
<evidence type="ECO:0000256" key="2">
    <source>
        <dbReference type="ARBA" id="ARBA00022801"/>
    </source>
</evidence>
<name>A0ABW0HYZ7_9BACL</name>
<evidence type="ECO:0000313" key="5">
    <source>
        <dbReference type="EMBL" id="MFC5405573.1"/>
    </source>
</evidence>
<feature type="signal peptide" evidence="3">
    <location>
        <begin position="1"/>
        <end position="22"/>
    </location>
</feature>
<dbReference type="EMBL" id="JBHSMI010000029">
    <property type="protein sequence ID" value="MFC5405573.1"/>
    <property type="molecule type" value="Genomic_DNA"/>
</dbReference>
<dbReference type="EC" id="3.-.-.-" evidence="5"/>
<evidence type="ECO:0000256" key="1">
    <source>
        <dbReference type="ARBA" id="ARBA00022723"/>
    </source>
</evidence>
<dbReference type="GO" id="GO:0016787">
    <property type="term" value="F:hydrolase activity"/>
    <property type="evidence" value="ECO:0007669"/>
    <property type="project" value="UniProtKB-KW"/>
</dbReference>
<dbReference type="PANTHER" id="PTHR10587">
    <property type="entry name" value="GLYCOSYL TRANSFERASE-RELATED"/>
    <property type="match status" value="1"/>
</dbReference>
<dbReference type="Proteomes" id="UP001596113">
    <property type="component" value="Unassembled WGS sequence"/>
</dbReference>
<dbReference type="PROSITE" id="PS51677">
    <property type="entry name" value="NODB"/>
    <property type="match status" value="1"/>
</dbReference>
<dbReference type="Gene3D" id="3.20.20.370">
    <property type="entry name" value="Glycoside hydrolase/deacetylase"/>
    <property type="match status" value="1"/>
</dbReference>
<keyword evidence="1" id="KW-0479">Metal-binding</keyword>
<dbReference type="CDD" id="cd10917">
    <property type="entry name" value="CE4_NodB_like_6s_7s"/>
    <property type="match status" value="1"/>
</dbReference>
<reference evidence="6" key="1">
    <citation type="journal article" date="2019" name="Int. J. Syst. Evol. Microbiol.">
        <title>The Global Catalogue of Microorganisms (GCM) 10K type strain sequencing project: providing services to taxonomists for standard genome sequencing and annotation.</title>
        <authorList>
            <consortium name="The Broad Institute Genomics Platform"/>
            <consortium name="The Broad Institute Genome Sequencing Center for Infectious Disease"/>
            <person name="Wu L."/>
            <person name="Ma J."/>
        </authorList>
    </citation>
    <scope>NUCLEOTIDE SEQUENCE [LARGE SCALE GENOMIC DNA]</scope>
    <source>
        <strain evidence="6">CGMCC 1.18575</strain>
    </source>
</reference>
<dbReference type="RefSeq" id="WP_378136917.1">
    <property type="nucleotide sequence ID" value="NZ_JBHSMI010000029.1"/>
</dbReference>
<dbReference type="InterPro" id="IPR002509">
    <property type="entry name" value="NODB_dom"/>
</dbReference>
<evidence type="ECO:0000259" key="4">
    <source>
        <dbReference type="PROSITE" id="PS51677"/>
    </source>
</evidence>
<protein>
    <submittedName>
        <fullName evidence="5">Polysaccharide deacetylase family protein</fullName>
        <ecNumber evidence="5">3.-.-.-</ecNumber>
    </submittedName>
</protein>
<accession>A0ABW0HYZ7</accession>
<sequence length="255" mass="28337">MTLARLFKAVMALIGSVTFFIAAGNGHDSVLAKPSGMRWSDMEKKYKGAFVLSASGDTRKVALTFDDVPDPRFTSQVLDVLKRKKVTATFFVVGTRAKKHPDLLLRIQKEGHDIGNHSFSHPDFSKLSLNKMQQQIGRAETIIDGIVGFKPKLVRPPYGEITETQLRWAKQAGYTVVNWNVDSSDWRQLSAKQVLNNVTRSVRPGAVVLMHAGGGQGQSLRGTVQSLPALIDWLRLHRYEPVSLTELLGVKESKR</sequence>
<feature type="domain" description="NodB homology" evidence="4">
    <location>
        <begin position="59"/>
        <end position="242"/>
    </location>
</feature>
<organism evidence="5 6">
    <name type="scientific">Cohnella soli</name>
    <dbReference type="NCBI Taxonomy" id="425005"/>
    <lineage>
        <taxon>Bacteria</taxon>
        <taxon>Bacillati</taxon>
        <taxon>Bacillota</taxon>
        <taxon>Bacilli</taxon>
        <taxon>Bacillales</taxon>
        <taxon>Paenibacillaceae</taxon>
        <taxon>Cohnella</taxon>
    </lineage>
</organism>
<keyword evidence="2 5" id="KW-0378">Hydrolase</keyword>
<feature type="chain" id="PRO_5046124655" evidence="3">
    <location>
        <begin position="23"/>
        <end position="255"/>
    </location>
</feature>
<dbReference type="InterPro" id="IPR050248">
    <property type="entry name" value="Polysacc_deacetylase_ArnD"/>
</dbReference>
<evidence type="ECO:0000256" key="3">
    <source>
        <dbReference type="SAM" id="SignalP"/>
    </source>
</evidence>
<proteinExistence type="predicted"/>
<comment type="caution">
    <text evidence="5">The sequence shown here is derived from an EMBL/GenBank/DDBJ whole genome shotgun (WGS) entry which is preliminary data.</text>
</comment>
<keyword evidence="3" id="KW-0732">Signal</keyword>
<dbReference type="PANTHER" id="PTHR10587:SF133">
    <property type="entry name" value="CHITIN DEACETYLASE 1-RELATED"/>
    <property type="match status" value="1"/>
</dbReference>